<keyword evidence="5" id="KW-1185">Reference proteome</keyword>
<dbReference type="EMBL" id="JNBS01000642">
    <property type="protein sequence ID" value="OQS04299.1"/>
    <property type="molecule type" value="Genomic_DNA"/>
</dbReference>
<dbReference type="AlphaFoldDB" id="A0A1W0A271"/>
<reference evidence="4 5" key="1">
    <citation type="journal article" date="2014" name="Genome Biol. Evol.">
        <title>The secreted proteins of Achlya hypogyna and Thraustotheca clavata identify the ancestral oomycete secretome and reveal gene acquisitions by horizontal gene transfer.</title>
        <authorList>
            <person name="Misner I."/>
            <person name="Blouin N."/>
            <person name="Leonard G."/>
            <person name="Richards T.A."/>
            <person name="Lane C.E."/>
        </authorList>
    </citation>
    <scope>NUCLEOTIDE SEQUENCE [LARGE SCALE GENOMIC DNA]</scope>
    <source>
        <strain evidence="4 5">ATCC 34112</strain>
    </source>
</reference>
<dbReference type="STRING" id="74557.A0A1W0A271"/>
<dbReference type="Gene3D" id="3.10.120.10">
    <property type="entry name" value="Cytochrome b5-like heme/steroid binding domain"/>
    <property type="match status" value="1"/>
</dbReference>
<gene>
    <name evidence="4" type="ORF">THRCLA_03449</name>
</gene>
<comment type="caution">
    <text evidence="4">The sequence shown here is derived from an EMBL/GenBank/DDBJ whole genome shotgun (WGS) entry which is preliminary data.</text>
</comment>
<feature type="transmembrane region" description="Helical" evidence="2">
    <location>
        <begin position="7"/>
        <end position="25"/>
    </location>
</feature>
<evidence type="ECO:0000313" key="5">
    <source>
        <dbReference type="Proteomes" id="UP000243217"/>
    </source>
</evidence>
<dbReference type="SUPFAM" id="SSF55856">
    <property type="entry name" value="Cytochrome b5-like heme/steroid binding domain"/>
    <property type="match status" value="1"/>
</dbReference>
<dbReference type="InterPro" id="IPR036400">
    <property type="entry name" value="Cyt_B5-like_heme/steroid_sf"/>
</dbReference>
<evidence type="ECO:0000256" key="1">
    <source>
        <dbReference type="ARBA" id="ARBA00038357"/>
    </source>
</evidence>
<dbReference type="Proteomes" id="UP000243217">
    <property type="component" value="Unassembled WGS sequence"/>
</dbReference>
<evidence type="ECO:0000313" key="4">
    <source>
        <dbReference type="EMBL" id="OQS04299.1"/>
    </source>
</evidence>
<dbReference type="SMART" id="SM01117">
    <property type="entry name" value="Cyt-b5"/>
    <property type="match status" value="1"/>
</dbReference>
<dbReference type="PANTHER" id="PTHR10281:SF76">
    <property type="entry name" value="CALCUTTA CUP-RELATED"/>
    <property type="match status" value="1"/>
</dbReference>
<organism evidence="4 5">
    <name type="scientific">Thraustotheca clavata</name>
    <dbReference type="NCBI Taxonomy" id="74557"/>
    <lineage>
        <taxon>Eukaryota</taxon>
        <taxon>Sar</taxon>
        <taxon>Stramenopiles</taxon>
        <taxon>Oomycota</taxon>
        <taxon>Saprolegniomycetes</taxon>
        <taxon>Saprolegniales</taxon>
        <taxon>Achlyaceae</taxon>
        <taxon>Thraustotheca</taxon>
    </lineage>
</organism>
<feature type="domain" description="Cytochrome b5 heme-binding" evidence="3">
    <location>
        <begin position="58"/>
        <end position="154"/>
    </location>
</feature>
<dbReference type="InterPro" id="IPR050577">
    <property type="entry name" value="MAPR/NEUFC/NENF-like"/>
</dbReference>
<evidence type="ECO:0000259" key="3">
    <source>
        <dbReference type="SMART" id="SM01117"/>
    </source>
</evidence>
<evidence type="ECO:0000256" key="2">
    <source>
        <dbReference type="SAM" id="Phobius"/>
    </source>
</evidence>
<name>A0A1W0A271_9STRA</name>
<protein>
    <recommendedName>
        <fullName evidence="3">Cytochrome b5 heme-binding domain-containing protein</fullName>
    </recommendedName>
</protein>
<proteinExistence type="inferred from homology"/>
<comment type="similarity">
    <text evidence="1">Belongs to the cytochrome b5 family. MAPR subfamily.</text>
</comment>
<keyword evidence="2" id="KW-1133">Transmembrane helix</keyword>
<accession>A0A1W0A271</accession>
<dbReference type="GO" id="GO:0016020">
    <property type="term" value="C:membrane"/>
    <property type="evidence" value="ECO:0007669"/>
    <property type="project" value="TreeGrafter"/>
</dbReference>
<keyword evidence="2" id="KW-0472">Membrane</keyword>
<sequence length="166" mass="18794">MAKTSRYLLVLAVIIGVLGVFWPQIEEAFFQSCPFLFRREIAMKNEPIVPNIENLPIFTREQLKEYDGSDESKPIYLAVGGKVVDATLGSKFYKKGATYSMFAGQACTRALTISSLDPKDLSDDIADFTLENRKELHETLAFYYDKYPIVGVMDYEFIVPPIDESP</sequence>
<dbReference type="OrthoDB" id="547796at2759"/>
<dbReference type="GO" id="GO:0012505">
    <property type="term" value="C:endomembrane system"/>
    <property type="evidence" value="ECO:0007669"/>
    <property type="project" value="TreeGrafter"/>
</dbReference>
<keyword evidence="2" id="KW-0812">Transmembrane</keyword>
<dbReference type="PANTHER" id="PTHR10281">
    <property type="entry name" value="MEMBRANE-ASSOCIATED PROGESTERONE RECEPTOR COMPONENT-RELATED"/>
    <property type="match status" value="1"/>
</dbReference>
<dbReference type="InterPro" id="IPR001199">
    <property type="entry name" value="Cyt_B5-like_heme/steroid-bd"/>
</dbReference>